<protein>
    <submittedName>
        <fullName evidence="4">DUF4352 domain-containing protein</fullName>
    </submittedName>
</protein>
<evidence type="ECO:0000259" key="3">
    <source>
        <dbReference type="Pfam" id="PF11611"/>
    </source>
</evidence>
<dbReference type="RefSeq" id="WP_256397187.1">
    <property type="nucleotide sequence ID" value="NZ_JANHDL010000004.1"/>
</dbReference>
<evidence type="ECO:0000313" key="5">
    <source>
        <dbReference type="Proteomes" id="UP001597185"/>
    </source>
</evidence>
<dbReference type="EMBL" id="JBHUDB010000002">
    <property type="protein sequence ID" value="MFD1570340.1"/>
    <property type="molecule type" value="Genomic_DNA"/>
</dbReference>
<dbReference type="AlphaFoldDB" id="A0ABD6BZN9"/>
<feature type="region of interest" description="Disordered" evidence="2">
    <location>
        <begin position="17"/>
        <end position="56"/>
    </location>
</feature>
<evidence type="ECO:0000256" key="1">
    <source>
        <dbReference type="ARBA" id="ARBA00022729"/>
    </source>
</evidence>
<organism evidence="4 5">
    <name type="scientific">Halorubrum laminariae</name>
    <dbReference type="NCBI Taxonomy" id="1433523"/>
    <lineage>
        <taxon>Archaea</taxon>
        <taxon>Methanobacteriati</taxon>
        <taxon>Methanobacteriota</taxon>
        <taxon>Stenosarchaea group</taxon>
        <taxon>Halobacteria</taxon>
        <taxon>Halobacteriales</taxon>
        <taxon>Haloferacaceae</taxon>
        <taxon>Halorubrum</taxon>
    </lineage>
</organism>
<dbReference type="Pfam" id="PF11611">
    <property type="entry name" value="DUF4352"/>
    <property type="match status" value="1"/>
</dbReference>
<comment type="caution">
    <text evidence="4">The sequence shown here is derived from an EMBL/GenBank/DDBJ whole genome shotgun (WGS) entry which is preliminary data.</text>
</comment>
<evidence type="ECO:0000313" key="4">
    <source>
        <dbReference type="EMBL" id="MFD1570340.1"/>
    </source>
</evidence>
<proteinExistence type="predicted"/>
<evidence type="ECO:0000256" key="2">
    <source>
        <dbReference type="SAM" id="MobiDB-lite"/>
    </source>
</evidence>
<accession>A0ABD6BZN9</accession>
<dbReference type="InterPro" id="IPR029051">
    <property type="entry name" value="DUF4352"/>
</dbReference>
<sequence>MDRRQFIVTSGVVGISALAGCSGDGGTDDGGSDGGSNDGNNDGSDGGSDGGDEQQTLTHDIGETFTVGDGAQEIQYTVNDYSTIEDYIGSGPDLGSTPDGIFLVVNLDMENVGDESLDITTNFLKVIDGEDRTFDADTEAGIYADQDSRISAEPISFDQLQPGLSVTRSVIFDVPSGTYRFAAQPAGIFSNSDTHYVPLGDV</sequence>
<dbReference type="InterPro" id="IPR029050">
    <property type="entry name" value="Immunoprotect_excell_Ig-like"/>
</dbReference>
<feature type="domain" description="DUF4352" evidence="3">
    <location>
        <begin position="60"/>
        <end position="181"/>
    </location>
</feature>
<dbReference type="Gene3D" id="2.60.40.1240">
    <property type="match status" value="1"/>
</dbReference>
<name>A0ABD6BZN9_9EURY</name>
<dbReference type="Proteomes" id="UP001597185">
    <property type="component" value="Unassembled WGS sequence"/>
</dbReference>
<reference evidence="4 5" key="1">
    <citation type="journal article" date="2019" name="Int. J. Syst. Evol. Microbiol.">
        <title>The Global Catalogue of Microorganisms (GCM) 10K type strain sequencing project: providing services to taxonomists for standard genome sequencing and annotation.</title>
        <authorList>
            <consortium name="The Broad Institute Genomics Platform"/>
            <consortium name="The Broad Institute Genome Sequencing Center for Infectious Disease"/>
            <person name="Wu L."/>
            <person name="Ma J."/>
        </authorList>
    </citation>
    <scope>NUCLEOTIDE SEQUENCE [LARGE SCALE GENOMIC DNA]</scope>
    <source>
        <strain evidence="4 5">CGMCC 1.12689</strain>
    </source>
</reference>
<gene>
    <name evidence="4" type="ORF">ACFR9T_07015</name>
</gene>
<keyword evidence="5" id="KW-1185">Reference proteome</keyword>
<keyword evidence="1" id="KW-0732">Signal</keyword>
<dbReference type="PROSITE" id="PS51257">
    <property type="entry name" value="PROKAR_LIPOPROTEIN"/>
    <property type="match status" value="1"/>
</dbReference>